<comment type="caution">
    <text evidence="2">The sequence shown here is derived from an EMBL/GenBank/DDBJ whole genome shotgun (WGS) entry which is preliminary data.</text>
</comment>
<dbReference type="Proteomes" id="UP000639772">
    <property type="component" value="Unassembled WGS sequence"/>
</dbReference>
<organism evidence="2 3">
    <name type="scientific">Vanilla planifolia</name>
    <name type="common">Vanilla</name>
    <dbReference type="NCBI Taxonomy" id="51239"/>
    <lineage>
        <taxon>Eukaryota</taxon>
        <taxon>Viridiplantae</taxon>
        <taxon>Streptophyta</taxon>
        <taxon>Embryophyta</taxon>
        <taxon>Tracheophyta</taxon>
        <taxon>Spermatophyta</taxon>
        <taxon>Magnoliopsida</taxon>
        <taxon>Liliopsida</taxon>
        <taxon>Asparagales</taxon>
        <taxon>Orchidaceae</taxon>
        <taxon>Vanilloideae</taxon>
        <taxon>Vanilleae</taxon>
        <taxon>Vanilla</taxon>
    </lineage>
</organism>
<keyword evidence="3" id="KW-1185">Reference proteome</keyword>
<evidence type="ECO:0000313" key="2">
    <source>
        <dbReference type="EMBL" id="KAG0446385.1"/>
    </source>
</evidence>
<dbReference type="Proteomes" id="UP000636800">
    <property type="component" value="Unassembled WGS sequence"/>
</dbReference>
<proteinExistence type="predicted"/>
<evidence type="ECO:0000313" key="4">
    <source>
        <dbReference type="Proteomes" id="UP000639772"/>
    </source>
</evidence>
<name>A0A835P5T2_VANPL</name>
<gene>
    <name evidence="2" type="ORF">HPP92_028857</name>
    <name evidence="1" type="ORF">HPP92_028868</name>
</gene>
<dbReference type="EMBL" id="JADCNM010000583">
    <property type="protein sequence ID" value="KAG0446381.1"/>
    <property type="molecule type" value="Genomic_DNA"/>
</dbReference>
<accession>A0A835P5T2</accession>
<dbReference type="AlphaFoldDB" id="A0A835P5T2"/>
<dbReference type="OrthoDB" id="47059at2759"/>
<evidence type="ECO:0000313" key="3">
    <source>
        <dbReference type="Proteomes" id="UP000636800"/>
    </source>
</evidence>
<protein>
    <submittedName>
        <fullName evidence="2">Uncharacterized protein</fullName>
    </submittedName>
</protein>
<reference evidence="3 4" key="1">
    <citation type="journal article" date="2020" name="Nat. Food">
        <title>A phased Vanilla planifolia genome enables genetic improvement of flavour and production.</title>
        <authorList>
            <person name="Hasing T."/>
            <person name="Tang H."/>
            <person name="Brym M."/>
            <person name="Khazi F."/>
            <person name="Huang T."/>
            <person name="Chambers A.H."/>
        </authorList>
    </citation>
    <scope>NUCLEOTIDE SEQUENCE [LARGE SCALE GENOMIC DNA]</scope>
    <source>
        <tissue evidence="2">Leaf</tissue>
    </source>
</reference>
<sequence length="97" mass="10749">MGTSDRKRCPYQAAQRDCLEAVRQGLVPLKNEMGPSREHNAYSLAFNQLHGQTKACWEITVNSATRNFLDGLRLRAPVSAMSYAADTPAAFGCRRFG</sequence>
<dbReference type="EMBL" id="JADCNL010000582">
    <property type="protein sequence ID" value="KAG0446385.1"/>
    <property type="molecule type" value="Genomic_DNA"/>
</dbReference>
<evidence type="ECO:0000313" key="1">
    <source>
        <dbReference type="EMBL" id="KAG0446381.1"/>
    </source>
</evidence>